<evidence type="ECO:0000313" key="1">
    <source>
        <dbReference type="EMBL" id="KAH9596505.1"/>
    </source>
</evidence>
<sequence>MTLNTQDEYRIRKEDIELYKKIRREVEQEFMAKYEPVDYRSVTKIDFHKDVVRLPPRPEPMLHEMVKEQPVTFWTEHRDKMHGNTHYSTNRTTPFGRNAAFTTPIDQYLNSRMPCEMQKRQTHSPLYYIAFAATLTLVQQSRSQFNTTQKHIKDMTFKKQNKINNVGNQRRNKIVFKTTDHETEHLKEIP</sequence>
<evidence type="ECO:0000313" key="2">
    <source>
        <dbReference type="Proteomes" id="UP000471633"/>
    </source>
</evidence>
<reference evidence="1" key="1">
    <citation type="journal article" date="2012" name="Nat. Genet.">
        <title>Whole-genome sequence of Schistosoma haematobium.</title>
        <authorList>
            <person name="Young N.D."/>
            <person name="Jex A.R."/>
            <person name="Li B."/>
            <person name="Liu S."/>
            <person name="Yang L."/>
            <person name="Xiong Z."/>
            <person name="Li Y."/>
            <person name="Cantacessi C."/>
            <person name="Hall R.S."/>
            <person name="Xu X."/>
            <person name="Chen F."/>
            <person name="Wu X."/>
            <person name="Zerlotini A."/>
            <person name="Oliveira G."/>
            <person name="Hofmann A."/>
            <person name="Zhang G."/>
            <person name="Fang X."/>
            <person name="Kang Y."/>
            <person name="Campbell B.E."/>
            <person name="Loukas A."/>
            <person name="Ranganathan S."/>
            <person name="Rollinson D."/>
            <person name="Rinaldi G."/>
            <person name="Brindley P.J."/>
            <person name="Yang H."/>
            <person name="Wang J."/>
            <person name="Wang J."/>
            <person name="Gasser R.B."/>
        </authorList>
    </citation>
    <scope>NUCLEOTIDE SEQUENCE</scope>
</reference>
<dbReference type="GO" id="GO:0045944">
    <property type="term" value="P:positive regulation of transcription by RNA polymerase II"/>
    <property type="evidence" value="ECO:0007669"/>
    <property type="project" value="TreeGrafter"/>
</dbReference>
<dbReference type="GO" id="GO:0008017">
    <property type="term" value="F:microtubule binding"/>
    <property type="evidence" value="ECO:0007669"/>
    <property type="project" value="InterPro"/>
</dbReference>
<dbReference type="Pfam" id="PF22584">
    <property type="entry name" value="CFAP143"/>
    <property type="match status" value="1"/>
</dbReference>
<dbReference type="CTD" id="26206"/>
<comment type="caution">
    <text evidence="1">The sequence shown here is derived from an EMBL/GenBank/DDBJ whole genome shotgun (WGS) entry which is preliminary data.</text>
</comment>
<protein>
    <submittedName>
        <fullName evidence="1">Sperm-associated antigen 8, variant 2</fullName>
    </submittedName>
</protein>
<reference evidence="1" key="2">
    <citation type="journal article" date="2019" name="Gigascience">
        <title>High-quality Schistosoma haematobium genome achieved by single-molecule and long-range sequencing.</title>
        <authorList>
            <person name="Stroehlein A.J."/>
            <person name="Korhonen P.K."/>
            <person name="Chong T.M."/>
            <person name="Lim Y.L."/>
            <person name="Chan K.G."/>
            <person name="Webster B."/>
            <person name="Rollinson D."/>
            <person name="Brindley P.J."/>
            <person name="Gasser R.B."/>
            <person name="Young N.D."/>
        </authorList>
    </citation>
    <scope>NUCLEOTIDE SEQUENCE</scope>
</reference>
<reference evidence="1" key="4">
    <citation type="journal article" date="2022" name="PLoS Pathog.">
        <title>Chromosome-level genome of Schistosoma haematobium underpins genome-wide explorations of molecular variation.</title>
        <authorList>
            <person name="Stroehlein A.J."/>
            <person name="Korhonen P.K."/>
            <person name="Lee V.V."/>
            <person name="Ralph S.A."/>
            <person name="Mentink-Kane M."/>
            <person name="You H."/>
            <person name="McManus D.P."/>
            <person name="Tchuente L.T."/>
            <person name="Stothard J.R."/>
            <person name="Kaur P."/>
            <person name="Dudchenko O."/>
            <person name="Aiden E.L."/>
            <person name="Yang B."/>
            <person name="Yang H."/>
            <person name="Emery A.M."/>
            <person name="Webster B.L."/>
            <person name="Brindley P.J."/>
            <person name="Rollinson D."/>
            <person name="Chang B.C.H."/>
            <person name="Gasser R.B."/>
            <person name="Young N.D."/>
        </authorList>
    </citation>
    <scope>NUCLEOTIDE SEQUENCE</scope>
</reference>
<dbReference type="GO" id="GO:0005634">
    <property type="term" value="C:nucleus"/>
    <property type="evidence" value="ECO:0007669"/>
    <property type="project" value="TreeGrafter"/>
</dbReference>
<dbReference type="PANTHER" id="PTHR15510">
    <property type="entry name" value="SPERM-ASSOCIATED ANTIGEN 8"/>
    <property type="match status" value="1"/>
</dbReference>
<gene>
    <name evidence="1" type="primary">SPAG8</name>
    <name evidence="1" type="ORF">MS3_00002162</name>
</gene>
<accession>A0A922LZ74</accession>
<dbReference type="GeneID" id="24597200"/>
<dbReference type="RefSeq" id="XP_012801300.3">
    <property type="nucleotide sequence ID" value="XM_012945846.3"/>
</dbReference>
<dbReference type="EMBL" id="AMPZ03000001">
    <property type="protein sequence ID" value="KAH9596505.1"/>
    <property type="molecule type" value="Genomic_DNA"/>
</dbReference>
<dbReference type="GO" id="GO:0005737">
    <property type="term" value="C:cytoplasm"/>
    <property type="evidence" value="ECO:0007669"/>
    <property type="project" value="TreeGrafter"/>
</dbReference>
<reference evidence="1" key="3">
    <citation type="submission" date="2021-06" db="EMBL/GenBank/DDBJ databases">
        <title>Chromosome-level genome assembly for S. haematobium.</title>
        <authorList>
            <person name="Stroehlein A.J."/>
        </authorList>
    </citation>
    <scope>NUCLEOTIDE SEQUENCE</scope>
</reference>
<name>A0A922LZ74_SCHHA</name>
<proteinExistence type="predicted"/>
<dbReference type="InterPro" id="IPR026124">
    <property type="entry name" value="Sperm-assoc_Ag8"/>
</dbReference>
<dbReference type="PANTHER" id="PTHR15510:SF5">
    <property type="entry name" value="SPERM-ASSOCIATED ANTIGEN 8"/>
    <property type="match status" value="1"/>
</dbReference>
<dbReference type="Proteomes" id="UP000471633">
    <property type="component" value="Unassembled WGS sequence"/>
</dbReference>
<dbReference type="AlphaFoldDB" id="A0A922LZ74"/>
<dbReference type="KEGG" id="shx:MS3_00002162"/>
<keyword evidence="2" id="KW-1185">Reference proteome</keyword>
<organism evidence="1 2">
    <name type="scientific">Schistosoma haematobium</name>
    <name type="common">Blood fluke</name>
    <dbReference type="NCBI Taxonomy" id="6185"/>
    <lineage>
        <taxon>Eukaryota</taxon>
        <taxon>Metazoa</taxon>
        <taxon>Spiralia</taxon>
        <taxon>Lophotrochozoa</taxon>
        <taxon>Platyhelminthes</taxon>
        <taxon>Trematoda</taxon>
        <taxon>Digenea</taxon>
        <taxon>Strigeidida</taxon>
        <taxon>Schistosomatoidea</taxon>
        <taxon>Schistosomatidae</taxon>
        <taxon>Schistosoma</taxon>
    </lineage>
</organism>